<dbReference type="SUPFAM" id="SSF55729">
    <property type="entry name" value="Acyl-CoA N-acyltransferases (Nat)"/>
    <property type="match status" value="1"/>
</dbReference>
<evidence type="ECO:0000259" key="1">
    <source>
        <dbReference type="PROSITE" id="PS51186"/>
    </source>
</evidence>
<gene>
    <name evidence="2" type="ORF">GCM10011396_12500</name>
</gene>
<keyword evidence="3" id="KW-1185">Reference proteome</keyword>
<evidence type="ECO:0000313" key="2">
    <source>
        <dbReference type="EMBL" id="GGC67009.1"/>
    </source>
</evidence>
<name>A0A916UC68_9BURK</name>
<dbReference type="InterPro" id="IPR016181">
    <property type="entry name" value="Acyl_CoA_acyltransferase"/>
</dbReference>
<sequence length="173" mass="19275">MAMELELRRLHAANISEEQMSALTGVVLAAPAYSLLVEGRLPVAEEVPDLLSDLPPNYSYDDKYFFGIYQGERMIGCADLLKGWKTPQQSMLGLLLFAEDVRGQGYGRQVYLKLEQIVASWPGMNSIRIGVISTNLGGLAFWRKMGFAENGERYKFEQYLGDTVILEKALSSG</sequence>
<dbReference type="GO" id="GO:0016747">
    <property type="term" value="F:acyltransferase activity, transferring groups other than amino-acyl groups"/>
    <property type="evidence" value="ECO:0007669"/>
    <property type="project" value="InterPro"/>
</dbReference>
<dbReference type="Pfam" id="PF00583">
    <property type="entry name" value="Acetyltransf_1"/>
    <property type="match status" value="1"/>
</dbReference>
<proteinExistence type="predicted"/>
<feature type="domain" description="N-acetyltransferase" evidence="1">
    <location>
        <begin position="18"/>
        <end position="171"/>
    </location>
</feature>
<dbReference type="AlphaFoldDB" id="A0A916UC68"/>
<dbReference type="CDD" id="cd04301">
    <property type="entry name" value="NAT_SF"/>
    <property type="match status" value="1"/>
</dbReference>
<dbReference type="InterPro" id="IPR000182">
    <property type="entry name" value="GNAT_dom"/>
</dbReference>
<dbReference type="EMBL" id="BMED01000001">
    <property type="protein sequence ID" value="GGC67009.1"/>
    <property type="molecule type" value="Genomic_DNA"/>
</dbReference>
<accession>A0A916UC68</accession>
<dbReference type="Proteomes" id="UP000637423">
    <property type="component" value="Unassembled WGS sequence"/>
</dbReference>
<dbReference type="PROSITE" id="PS51186">
    <property type="entry name" value="GNAT"/>
    <property type="match status" value="1"/>
</dbReference>
<comment type="caution">
    <text evidence="2">The sequence shown here is derived from an EMBL/GenBank/DDBJ whole genome shotgun (WGS) entry which is preliminary data.</text>
</comment>
<reference evidence="2" key="2">
    <citation type="submission" date="2020-09" db="EMBL/GenBank/DDBJ databases">
        <authorList>
            <person name="Sun Q."/>
            <person name="Zhou Y."/>
        </authorList>
    </citation>
    <scope>NUCLEOTIDE SEQUENCE</scope>
    <source>
        <strain evidence="2">CGMCC 1.10998</strain>
    </source>
</reference>
<dbReference type="Gene3D" id="3.40.630.30">
    <property type="match status" value="1"/>
</dbReference>
<organism evidence="2 3">
    <name type="scientific">Undibacterium terreum</name>
    <dbReference type="NCBI Taxonomy" id="1224302"/>
    <lineage>
        <taxon>Bacteria</taxon>
        <taxon>Pseudomonadati</taxon>
        <taxon>Pseudomonadota</taxon>
        <taxon>Betaproteobacteria</taxon>
        <taxon>Burkholderiales</taxon>
        <taxon>Oxalobacteraceae</taxon>
        <taxon>Undibacterium</taxon>
    </lineage>
</organism>
<protein>
    <recommendedName>
        <fullName evidence="1">N-acetyltransferase domain-containing protein</fullName>
    </recommendedName>
</protein>
<reference evidence="2" key="1">
    <citation type="journal article" date="2014" name="Int. J. Syst. Evol. Microbiol.">
        <title>Complete genome sequence of Corynebacterium casei LMG S-19264T (=DSM 44701T), isolated from a smear-ripened cheese.</title>
        <authorList>
            <consortium name="US DOE Joint Genome Institute (JGI-PGF)"/>
            <person name="Walter F."/>
            <person name="Albersmeier A."/>
            <person name="Kalinowski J."/>
            <person name="Ruckert C."/>
        </authorList>
    </citation>
    <scope>NUCLEOTIDE SEQUENCE</scope>
    <source>
        <strain evidence="2">CGMCC 1.10998</strain>
    </source>
</reference>
<evidence type="ECO:0000313" key="3">
    <source>
        <dbReference type="Proteomes" id="UP000637423"/>
    </source>
</evidence>